<keyword evidence="3" id="KW-1185">Reference proteome</keyword>
<evidence type="ECO:0000313" key="3">
    <source>
        <dbReference type="Proteomes" id="UP000007648"/>
    </source>
</evidence>
<accession>A0A7N4PFI9</accession>
<protein>
    <submittedName>
        <fullName evidence="2">Uncharacterized protein</fullName>
    </submittedName>
</protein>
<reference evidence="2" key="2">
    <citation type="submission" date="2025-08" db="UniProtKB">
        <authorList>
            <consortium name="Ensembl"/>
        </authorList>
    </citation>
    <scope>IDENTIFICATION</scope>
</reference>
<feature type="region of interest" description="Disordered" evidence="1">
    <location>
        <begin position="69"/>
        <end position="99"/>
    </location>
</feature>
<dbReference type="GeneTree" id="ENSGT01020000234435"/>
<sequence length="107" mass="11329">MASSPCAMAVTLSSEPFEKLHNIFRGFFDDLQGVPDRLLGTGGAEEKKTDGRGAALCPPVFSQPYDCQASDLSQRPGQAPARGESTPLMVPPGGRGDSRNVSIAYML</sequence>
<reference evidence="2 3" key="1">
    <citation type="journal article" date="2011" name="Proc. Natl. Acad. Sci. U.S.A.">
        <title>Genetic diversity and population structure of the endangered marsupial Sarcophilus harrisii (Tasmanian devil).</title>
        <authorList>
            <person name="Miller W."/>
            <person name="Hayes V.M."/>
            <person name="Ratan A."/>
            <person name="Petersen D.C."/>
            <person name="Wittekindt N.E."/>
            <person name="Miller J."/>
            <person name="Walenz B."/>
            <person name="Knight J."/>
            <person name="Qi J."/>
            <person name="Zhao F."/>
            <person name="Wang Q."/>
            <person name="Bedoya-Reina O.C."/>
            <person name="Katiyar N."/>
            <person name="Tomsho L.P."/>
            <person name="Kasson L.M."/>
            <person name="Hardie R.A."/>
            <person name="Woodbridge P."/>
            <person name="Tindall E.A."/>
            <person name="Bertelsen M.F."/>
            <person name="Dixon D."/>
            <person name="Pyecroft S."/>
            <person name="Helgen K.M."/>
            <person name="Lesk A.M."/>
            <person name="Pringle T.H."/>
            <person name="Patterson N."/>
            <person name="Zhang Y."/>
            <person name="Kreiss A."/>
            <person name="Woods G.M."/>
            <person name="Jones M.E."/>
            <person name="Schuster S.C."/>
        </authorList>
    </citation>
    <scope>NUCLEOTIDE SEQUENCE [LARGE SCALE GENOMIC DNA]</scope>
</reference>
<dbReference type="Ensembl" id="ENSSHAT00000043956.1">
    <property type="protein sequence ID" value="ENSSHAP00000037606.1"/>
    <property type="gene ID" value="ENSSHAG00000032137.1"/>
</dbReference>
<evidence type="ECO:0000313" key="2">
    <source>
        <dbReference type="Ensembl" id="ENSSHAP00000037606.1"/>
    </source>
</evidence>
<dbReference type="Gene3D" id="1.20.58.400">
    <property type="entry name" value="t-snare proteins"/>
    <property type="match status" value="1"/>
</dbReference>
<dbReference type="AlphaFoldDB" id="A0A7N4PFI9"/>
<organism evidence="2 3">
    <name type="scientific">Sarcophilus harrisii</name>
    <name type="common">Tasmanian devil</name>
    <name type="synonym">Sarcophilus laniarius</name>
    <dbReference type="NCBI Taxonomy" id="9305"/>
    <lineage>
        <taxon>Eukaryota</taxon>
        <taxon>Metazoa</taxon>
        <taxon>Chordata</taxon>
        <taxon>Craniata</taxon>
        <taxon>Vertebrata</taxon>
        <taxon>Euteleostomi</taxon>
        <taxon>Mammalia</taxon>
        <taxon>Metatheria</taxon>
        <taxon>Dasyuromorphia</taxon>
        <taxon>Dasyuridae</taxon>
        <taxon>Sarcophilus</taxon>
    </lineage>
</organism>
<dbReference type="Proteomes" id="UP000007648">
    <property type="component" value="Unassembled WGS sequence"/>
</dbReference>
<evidence type="ECO:0000256" key="1">
    <source>
        <dbReference type="SAM" id="MobiDB-lite"/>
    </source>
</evidence>
<reference evidence="2" key="3">
    <citation type="submission" date="2025-09" db="UniProtKB">
        <authorList>
            <consortium name="Ensembl"/>
        </authorList>
    </citation>
    <scope>IDENTIFICATION</scope>
</reference>
<dbReference type="InterPro" id="IPR038407">
    <property type="entry name" value="v-SNARE_N_sf"/>
</dbReference>
<dbReference type="InParanoid" id="A0A7N4PFI9"/>
<name>A0A7N4PFI9_SARHA</name>
<proteinExistence type="predicted"/>